<protein>
    <submittedName>
        <fullName evidence="1">Uncharacterized protein</fullName>
    </submittedName>
</protein>
<accession>A0A1B2DVC5</accession>
<organism evidence="1">
    <name type="scientific">Paenibacillus ihbetae</name>
    <dbReference type="NCBI Taxonomy" id="1870820"/>
    <lineage>
        <taxon>Bacteria</taxon>
        <taxon>Bacillati</taxon>
        <taxon>Bacillota</taxon>
        <taxon>Bacilli</taxon>
        <taxon>Bacillales</taxon>
        <taxon>Paenibacillaceae</taxon>
        <taxon>Paenibacillus</taxon>
    </lineage>
</organism>
<evidence type="ECO:0000313" key="1">
    <source>
        <dbReference type="EMBL" id="ANY71645.1"/>
    </source>
</evidence>
<dbReference type="GeneID" id="48307204"/>
<dbReference type="EMBL" id="CP016809">
    <property type="protein sequence ID" value="ANY71645.1"/>
    <property type="molecule type" value="Genomic_DNA"/>
</dbReference>
<name>A0A1B2DVC5_9BACL</name>
<dbReference type="InterPro" id="IPR058600">
    <property type="entry name" value="YhjD-like"/>
</dbReference>
<proteinExistence type="predicted"/>
<reference evidence="1" key="1">
    <citation type="submission" date="2016-08" db="EMBL/GenBank/DDBJ databases">
        <title>Complete Genome Seqeunce of Paenibacillus sp. nov. IHBB 9852 from high altitute lake of Indian trans-Himalayas.</title>
        <authorList>
            <person name="Kiran S."/>
            <person name="Swarnkar M.K."/>
            <person name="Rana A."/>
            <person name="Tewari R."/>
            <person name="Gulati A."/>
        </authorList>
    </citation>
    <scope>NUCLEOTIDE SEQUENCE [LARGE SCALE GENOMIC DNA]</scope>
    <source>
        <strain evidence="1">IHBB 9852</strain>
    </source>
</reference>
<dbReference type="RefSeq" id="WP_099476676.1">
    <property type="nucleotide sequence ID" value="NZ_CP016809.1"/>
</dbReference>
<sequence length="136" mass="16196">MSIAEAITNEDRHYVKRYIILPMIITAFERDSRYIEEQLKTPGPYVDVIKGAIDRAHKDLMDVKKHFWIKGIKVYDEQSTEIGRKAKFMCRGYTSFIELRWEYIRAEASIMMRKYLGLDISSFYDPTLPKELKEKY</sequence>
<dbReference type="AlphaFoldDB" id="A0A1B2DVC5"/>
<dbReference type="KEGG" id="pib:BBD41_03085"/>
<dbReference type="Pfam" id="PF26325">
    <property type="entry name" value="YhjD"/>
    <property type="match status" value="1"/>
</dbReference>
<gene>
    <name evidence="1" type="ORF">BBD41_03085</name>
</gene>